<evidence type="ECO:0000313" key="10">
    <source>
        <dbReference type="EMBL" id="CEL89613.1"/>
    </source>
</evidence>
<dbReference type="SMART" id="SM00862">
    <property type="entry name" value="Trans_reg_C"/>
    <property type="match status" value="1"/>
</dbReference>
<dbReference type="SUPFAM" id="SSF52172">
    <property type="entry name" value="CheY-like"/>
    <property type="match status" value="1"/>
</dbReference>
<evidence type="ECO:0000256" key="5">
    <source>
        <dbReference type="ARBA" id="ARBA00023163"/>
    </source>
</evidence>
<dbReference type="GO" id="GO:0005829">
    <property type="term" value="C:cytosol"/>
    <property type="evidence" value="ECO:0007669"/>
    <property type="project" value="TreeGrafter"/>
</dbReference>
<feature type="domain" description="OmpR/PhoB-type" evidence="9">
    <location>
        <begin position="126"/>
        <end position="225"/>
    </location>
</feature>
<evidence type="ECO:0000313" key="11">
    <source>
        <dbReference type="Proteomes" id="UP000183504"/>
    </source>
</evidence>
<feature type="modified residue" description="4-aspartylphosphate" evidence="6">
    <location>
        <position position="51"/>
    </location>
</feature>
<proteinExistence type="predicted"/>
<organism evidence="10 11">
    <name type="scientific">Streptococcus sanguinis</name>
    <dbReference type="NCBI Taxonomy" id="1305"/>
    <lineage>
        <taxon>Bacteria</taxon>
        <taxon>Bacillati</taxon>
        <taxon>Bacillota</taxon>
        <taxon>Bacilli</taxon>
        <taxon>Lactobacillales</taxon>
        <taxon>Streptococcaceae</taxon>
        <taxon>Streptococcus</taxon>
    </lineage>
</organism>
<keyword evidence="2" id="KW-0902">Two-component regulatory system</keyword>
<protein>
    <submittedName>
        <fullName evidence="10">Two-component signal transduction response regulator</fullName>
    </submittedName>
</protein>
<evidence type="ECO:0000256" key="7">
    <source>
        <dbReference type="PROSITE-ProRule" id="PRU01091"/>
    </source>
</evidence>
<evidence type="ECO:0000256" key="2">
    <source>
        <dbReference type="ARBA" id="ARBA00023012"/>
    </source>
</evidence>
<dbReference type="InterPro" id="IPR036388">
    <property type="entry name" value="WH-like_DNA-bd_sf"/>
</dbReference>
<dbReference type="Proteomes" id="UP000183504">
    <property type="component" value="Unassembled WGS sequence"/>
</dbReference>
<keyword evidence="4 7" id="KW-0238">DNA-binding</keyword>
<dbReference type="PROSITE" id="PS50110">
    <property type="entry name" value="RESPONSE_REGULATORY"/>
    <property type="match status" value="1"/>
</dbReference>
<sequence>MAHILLIEDNSDIHEILKELFQKEHTVYSAYSGTEGISLFEREEIDLVLLDIMLPGKNGDEVLREIRSSNATVPVVMLTALGEKALVSQYLLNGANDYIVKPFNLDEVFARITVQLRSQQALTGEEEGQSFKNIRLLKSTFEAVCGEKSVRLSKKEYHILQLLLRHPKKIYTKEELFEQVWEESYLPGDNTLNTHLSNLRKKLAQLDPTEEYIETVWGLGVRLKED</sequence>
<evidence type="ECO:0000256" key="4">
    <source>
        <dbReference type="ARBA" id="ARBA00023125"/>
    </source>
</evidence>
<dbReference type="CDD" id="cd00383">
    <property type="entry name" value="trans_reg_C"/>
    <property type="match status" value="1"/>
</dbReference>
<dbReference type="GO" id="GO:0000156">
    <property type="term" value="F:phosphorelay response regulator activity"/>
    <property type="evidence" value="ECO:0007669"/>
    <property type="project" value="TreeGrafter"/>
</dbReference>
<feature type="DNA-binding region" description="OmpR/PhoB-type" evidence="7">
    <location>
        <begin position="126"/>
        <end position="225"/>
    </location>
</feature>
<dbReference type="PANTHER" id="PTHR48111:SF2">
    <property type="entry name" value="RESPONSE REGULATOR SAER"/>
    <property type="match status" value="1"/>
</dbReference>
<dbReference type="Gene3D" id="1.10.10.10">
    <property type="entry name" value="Winged helix-like DNA-binding domain superfamily/Winged helix DNA-binding domain"/>
    <property type="match status" value="1"/>
</dbReference>
<dbReference type="GO" id="GO:0006355">
    <property type="term" value="P:regulation of DNA-templated transcription"/>
    <property type="evidence" value="ECO:0007669"/>
    <property type="project" value="InterPro"/>
</dbReference>
<dbReference type="InterPro" id="IPR001789">
    <property type="entry name" value="Sig_transdc_resp-reg_receiver"/>
</dbReference>
<dbReference type="InterPro" id="IPR011006">
    <property type="entry name" value="CheY-like_superfamily"/>
</dbReference>
<evidence type="ECO:0000259" key="9">
    <source>
        <dbReference type="PROSITE" id="PS51755"/>
    </source>
</evidence>
<dbReference type="Pfam" id="PF00486">
    <property type="entry name" value="Trans_reg_C"/>
    <property type="match status" value="1"/>
</dbReference>
<dbReference type="AlphaFoldDB" id="A0A0B7GLI7"/>
<dbReference type="SMART" id="SM00448">
    <property type="entry name" value="REC"/>
    <property type="match status" value="1"/>
</dbReference>
<feature type="domain" description="Response regulatory" evidence="8">
    <location>
        <begin position="3"/>
        <end position="116"/>
    </location>
</feature>
<evidence type="ECO:0000256" key="6">
    <source>
        <dbReference type="PROSITE-ProRule" id="PRU00169"/>
    </source>
</evidence>
<gene>
    <name evidence="10" type="ORF">SSV_0298</name>
</gene>
<evidence type="ECO:0000259" key="8">
    <source>
        <dbReference type="PROSITE" id="PS50110"/>
    </source>
</evidence>
<dbReference type="EMBL" id="CDMW01000001">
    <property type="protein sequence ID" value="CEL89613.1"/>
    <property type="molecule type" value="Genomic_DNA"/>
</dbReference>
<dbReference type="InterPro" id="IPR001867">
    <property type="entry name" value="OmpR/PhoB-type_DNA-bd"/>
</dbReference>
<dbReference type="Pfam" id="PF00072">
    <property type="entry name" value="Response_reg"/>
    <property type="match status" value="1"/>
</dbReference>
<keyword evidence="3" id="KW-0805">Transcription regulation</keyword>
<reference evidence="10 11" key="1">
    <citation type="submission" date="2015-01" db="EMBL/GenBank/DDBJ databases">
        <authorList>
            <person name="Pelicic Vladimir"/>
        </authorList>
    </citation>
    <scope>NUCLEOTIDE SEQUENCE [LARGE SCALE GENOMIC DNA]</scope>
    <source>
        <strain evidence="10 11">2908</strain>
    </source>
</reference>
<keyword evidence="5" id="KW-0804">Transcription</keyword>
<dbReference type="InterPro" id="IPR039420">
    <property type="entry name" value="WalR-like"/>
</dbReference>
<name>A0A0B7GLI7_STRSA</name>
<accession>A0A0B7GLI7</accession>
<dbReference type="Gene3D" id="3.40.50.2300">
    <property type="match status" value="1"/>
</dbReference>
<dbReference type="RefSeq" id="WP_072073400.1">
    <property type="nucleotide sequence ID" value="NZ_CDMW01000001.1"/>
</dbReference>
<keyword evidence="1 6" id="KW-0597">Phosphoprotein</keyword>
<dbReference type="PANTHER" id="PTHR48111">
    <property type="entry name" value="REGULATOR OF RPOS"/>
    <property type="match status" value="1"/>
</dbReference>
<evidence type="ECO:0000256" key="3">
    <source>
        <dbReference type="ARBA" id="ARBA00023015"/>
    </source>
</evidence>
<evidence type="ECO:0000256" key="1">
    <source>
        <dbReference type="ARBA" id="ARBA00022553"/>
    </source>
</evidence>
<dbReference type="GO" id="GO:0000976">
    <property type="term" value="F:transcription cis-regulatory region binding"/>
    <property type="evidence" value="ECO:0007669"/>
    <property type="project" value="TreeGrafter"/>
</dbReference>
<dbReference type="PROSITE" id="PS51755">
    <property type="entry name" value="OMPR_PHOB"/>
    <property type="match status" value="1"/>
</dbReference>
<dbReference type="GO" id="GO:0032993">
    <property type="term" value="C:protein-DNA complex"/>
    <property type="evidence" value="ECO:0007669"/>
    <property type="project" value="TreeGrafter"/>
</dbReference>
<dbReference type="CDD" id="cd17574">
    <property type="entry name" value="REC_OmpR"/>
    <property type="match status" value="1"/>
</dbReference>